<dbReference type="GO" id="GO:0005829">
    <property type="term" value="C:cytosol"/>
    <property type="evidence" value="ECO:0007669"/>
    <property type="project" value="TreeGrafter"/>
</dbReference>
<keyword evidence="6" id="KW-0597">Phosphoprotein</keyword>
<dbReference type="Proteomes" id="UP000789508">
    <property type="component" value="Unassembled WGS sequence"/>
</dbReference>
<feature type="domain" description="Alpha-D-phosphohexomutase alpha/beta/alpha" evidence="15">
    <location>
        <begin position="190"/>
        <end position="293"/>
    </location>
</feature>
<comment type="catalytic activity">
    <reaction evidence="1">
        <text>alpha-D-glucose 1-phosphate = alpha-D-glucose 6-phosphate</text>
        <dbReference type="Rhea" id="RHEA:23536"/>
        <dbReference type="ChEBI" id="CHEBI:58225"/>
        <dbReference type="ChEBI" id="CHEBI:58601"/>
        <dbReference type="EC" id="5.4.2.2"/>
    </reaction>
</comment>
<evidence type="ECO:0000259" key="15">
    <source>
        <dbReference type="Pfam" id="PF02879"/>
    </source>
</evidence>
<dbReference type="InterPro" id="IPR016066">
    <property type="entry name" value="A-D-PHexomutase_CS"/>
</dbReference>
<evidence type="ECO:0000256" key="4">
    <source>
        <dbReference type="ARBA" id="ARBA00012728"/>
    </source>
</evidence>
<keyword evidence="13" id="KW-0812">Transmembrane</keyword>
<comment type="cofactor">
    <cofactor evidence="2">
        <name>Mg(2+)</name>
        <dbReference type="ChEBI" id="CHEBI:18420"/>
    </cofactor>
</comment>
<dbReference type="Pfam" id="PF24947">
    <property type="entry name" value="PGM1_C_vert_fung"/>
    <property type="match status" value="1"/>
</dbReference>
<evidence type="ECO:0000256" key="1">
    <source>
        <dbReference type="ARBA" id="ARBA00000443"/>
    </source>
</evidence>
<evidence type="ECO:0000256" key="11">
    <source>
        <dbReference type="ARBA" id="ARBA00049318"/>
    </source>
</evidence>
<evidence type="ECO:0000256" key="7">
    <source>
        <dbReference type="ARBA" id="ARBA00022723"/>
    </source>
</evidence>
<evidence type="ECO:0000256" key="6">
    <source>
        <dbReference type="ARBA" id="ARBA00022553"/>
    </source>
</evidence>
<comment type="similarity">
    <text evidence="3">Belongs to the phosphohexose mutase family.</text>
</comment>
<feature type="transmembrane region" description="Helical" evidence="13">
    <location>
        <begin position="852"/>
        <end position="873"/>
    </location>
</feature>
<dbReference type="FunFam" id="3.40.120.10:FF:000004">
    <property type="entry name" value="Phosphoglucomutase 5"/>
    <property type="match status" value="1"/>
</dbReference>
<keyword evidence="9" id="KW-0413">Isomerase</keyword>
<proteinExistence type="inferred from homology"/>
<keyword evidence="8" id="KW-0460">Magnesium</keyword>
<evidence type="ECO:0000256" key="12">
    <source>
        <dbReference type="ARBA" id="ARBA00049409"/>
    </source>
</evidence>
<dbReference type="Gene3D" id="3.40.120.10">
    <property type="entry name" value="Alpha-D-Glucose-1,6-Bisphosphate, subunit A, domain 3"/>
    <property type="match status" value="3"/>
</dbReference>
<evidence type="ECO:0000259" key="14">
    <source>
        <dbReference type="Pfam" id="PF02878"/>
    </source>
</evidence>
<comment type="catalytic activity">
    <reaction evidence="12">
        <text>O-phospho-L-seryl-[protein] + alpha-D-glucose 1-phosphate = alpha-D-glucose 1,6-bisphosphate + L-seryl-[protein]</text>
        <dbReference type="Rhea" id="RHEA:68748"/>
        <dbReference type="Rhea" id="RHEA-COMP:9863"/>
        <dbReference type="Rhea" id="RHEA-COMP:11604"/>
        <dbReference type="ChEBI" id="CHEBI:29999"/>
        <dbReference type="ChEBI" id="CHEBI:58392"/>
        <dbReference type="ChEBI" id="CHEBI:58601"/>
        <dbReference type="ChEBI" id="CHEBI:83421"/>
    </reaction>
</comment>
<dbReference type="Pfam" id="PF02878">
    <property type="entry name" value="PGM_PMM_I"/>
    <property type="match status" value="1"/>
</dbReference>
<keyword evidence="10" id="KW-0119">Carbohydrate metabolism</keyword>
<dbReference type="CDD" id="cd03085">
    <property type="entry name" value="PGM1"/>
    <property type="match status" value="1"/>
</dbReference>
<evidence type="ECO:0000313" key="18">
    <source>
        <dbReference type="Proteomes" id="UP000789508"/>
    </source>
</evidence>
<dbReference type="InterPro" id="IPR007704">
    <property type="entry name" value="PIG-M"/>
</dbReference>
<dbReference type="Gene3D" id="3.30.310.50">
    <property type="entry name" value="Alpha-D-phosphohexomutase, C-terminal domain"/>
    <property type="match status" value="1"/>
</dbReference>
<dbReference type="GO" id="GO:0006506">
    <property type="term" value="P:GPI anchor biosynthetic process"/>
    <property type="evidence" value="ECO:0007669"/>
    <property type="project" value="InterPro"/>
</dbReference>
<dbReference type="EC" id="5.4.2.2" evidence="4"/>
<dbReference type="FunFam" id="3.40.120.10:FF:000006">
    <property type="entry name" value="Phosphoglucomutase PgmA"/>
    <property type="match status" value="1"/>
</dbReference>
<organism evidence="17 18">
    <name type="scientific">Ambispora leptoticha</name>
    <dbReference type="NCBI Taxonomy" id="144679"/>
    <lineage>
        <taxon>Eukaryota</taxon>
        <taxon>Fungi</taxon>
        <taxon>Fungi incertae sedis</taxon>
        <taxon>Mucoromycota</taxon>
        <taxon>Glomeromycotina</taxon>
        <taxon>Glomeromycetes</taxon>
        <taxon>Archaeosporales</taxon>
        <taxon>Ambisporaceae</taxon>
        <taxon>Ambispora</taxon>
    </lineage>
</organism>
<feature type="transmembrane region" description="Helical" evidence="13">
    <location>
        <begin position="731"/>
        <end position="752"/>
    </location>
</feature>
<dbReference type="PRINTS" id="PR00509">
    <property type="entry name" value="PGMPMM"/>
</dbReference>
<dbReference type="EMBL" id="CAJVPS010002059">
    <property type="protein sequence ID" value="CAG8558987.1"/>
    <property type="molecule type" value="Genomic_DNA"/>
</dbReference>
<reference evidence="17" key="1">
    <citation type="submission" date="2021-06" db="EMBL/GenBank/DDBJ databases">
        <authorList>
            <person name="Kallberg Y."/>
            <person name="Tangrot J."/>
            <person name="Rosling A."/>
        </authorList>
    </citation>
    <scope>NUCLEOTIDE SEQUENCE</scope>
    <source>
        <strain evidence="17">FL130A</strain>
    </source>
</reference>
<dbReference type="PROSITE" id="PS00710">
    <property type="entry name" value="PGM_PMM"/>
    <property type="match status" value="1"/>
</dbReference>
<dbReference type="Pfam" id="PF05007">
    <property type="entry name" value="Mannosyl_trans"/>
    <property type="match status" value="1"/>
</dbReference>
<feature type="transmembrane region" description="Helical" evidence="13">
    <location>
        <begin position="901"/>
        <end position="919"/>
    </location>
</feature>
<evidence type="ECO:0000256" key="8">
    <source>
        <dbReference type="ARBA" id="ARBA00022842"/>
    </source>
</evidence>
<dbReference type="InterPro" id="IPR005846">
    <property type="entry name" value="A-D-PHexomutase_a/b/a-III"/>
</dbReference>
<dbReference type="InterPro" id="IPR005844">
    <property type="entry name" value="A-D-PHexomutase_a/b/a-I"/>
</dbReference>
<evidence type="ECO:0000256" key="10">
    <source>
        <dbReference type="ARBA" id="ARBA00023277"/>
    </source>
</evidence>
<dbReference type="GO" id="GO:0016020">
    <property type="term" value="C:membrane"/>
    <property type="evidence" value="ECO:0007669"/>
    <property type="project" value="InterPro"/>
</dbReference>
<dbReference type="InterPro" id="IPR045244">
    <property type="entry name" value="PGM"/>
</dbReference>
<feature type="transmembrane region" description="Helical" evidence="13">
    <location>
        <begin position="707"/>
        <end position="725"/>
    </location>
</feature>
<feature type="transmembrane region" description="Helical" evidence="13">
    <location>
        <begin position="954"/>
        <end position="974"/>
    </location>
</feature>
<dbReference type="InterPro" id="IPR016055">
    <property type="entry name" value="A-D-PHexomutase_a/b/a-I/II/III"/>
</dbReference>
<dbReference type="GO" id="GO:0006006">
    <property type="term" value="P:glucose metabolic process"/>
    <property type="evidence" value="ECO:0007669"/>
    <property type="project" value="UniProtKB-KW"/>
</dbReference>
<keyword evidence="7" id="KW-0479">Metal-binding</keyword>
<dbReference type="FunFam" id="3.40.120.10:FF:000005">
    <property type="entry name" value="Phosphoglucomutase 5"/>
    <property type="match status" value="1"/>
</dbReference>
<dbReference type="Pfam" id="PF02879">
    <property type="entry name" value="PGM_PMM_II"/>
    <property type="match status" value="1"/>
</dbReference>
<name>A0A9N9FVE4_9GLOM</name>
<dbReference type="FunFam" id="3.30.310.50:FF:000002">
    <property type="entry name" value="Phosphoglucomutase 5"/>
    <property type="match status" value="1"/>
</dbReference>
<evidence type="ECO:0000256" key="9">
    <source>
        <dbReference type="ARBA" id="ARBA00023235"/>
    </source>
</evidence>
<comment type="caution">
    <text evidence="17">The sequence shown here is derived from an EMBL/GenBank/DDBJ whole genome shotgun (WGS) entry which is preliminary data.</text>
</comment>
<sequence length="1023" mass="115922">MRSFVINTVATTPFEGQKLGTSGLRKRVKVFQQEHYTANFVQASLDAMPNPGKKGATLVVGGDGRYYTKEAAQIIIRVAAGNGVSKLIIGKNAILSTPAASNLIRKRHATGGFLLTASHNPGGPDNDFGIKFNVSNGGSAPEKITDRIYELSKQIKEYFIAGLPEVDLSNLGTKKFGEDFTIEIVDSVEDYVQLVKEIFDFELIKQFFQKNPDYKVLFDSLHGVTGPYVEKIFVKELGLPPTSIQNYVPLPDFGGGHPDPNLTYARSLVERVEKENINFGAASDGDGDRNLIYGKNAFVNPSDSLAVIAANAEIIPYFKRTGLKGIARSMPTSGAADLVAKKKGIEMFETPTGWKFFGNLMDAGRISICGEESFGTGSDHIREKDGIWAVLVWLNIIAHANEKNPGTGIKEILLAHYNEYGRNFFSRYDYEEVEEQQGNNVIEHLRNLLSTQRDSFIGKKYGNFTVKDADDFEYHDPIDGSISKKQANGSRIVVRLSGTGSHGATVRLYVEKYSKDPSEYDADPQKALKPLIDVALEISQIPTFTGRSEPTGPRDLLLSIVPLLFDSRMALIKLTFTLMCILALLIRLVLLIYGEWQDANFQVKYTDIDYKVFTDAARLVTRGESPYERSTYRYTPLLAFLLIPNIHIHPIFGKLIFVLADFLVGVLIYRLLNLRGLPEERSVIYSSLWLLNPIVANISTRGNAESLLGALVLLTLYWILTKRFVAASILYGFAVHFKIYPIIYVGSLLILLDDEDYWGIRRKGKEKAYPRWTRQYWTGQAGMFVTWTRIKFGLISGGVFFLLNGVMYYLYGQEFLQETYLYHLIRKDHRHNFSLWFYYIYLNYDNFGSSSIFSMLSWLTALQISAVTLLGLVFGKDIFFACFVQTFVFVVYNRVCTSQYFMWYICLFPLIIPSSDIAFRYKGLFMLIAWVGTQALWLSQAYQLEFQGENTYFAIWMSSLAFFAANIWCLIELIKHHIYEPVFELGQIKKVWERWPLLNNFSNGNGKGEMNGDYDEEDNEMFF</sequence>
<evidence type="ECO:0000256" key="2">
    <source>
        <dbReference type="ARBA" id="ARBA00001946"/>
    </source>
</evidence>
<dbReference type="SUPFAM" id="SSF53738">
    <property type="entry name" value="Phosphoglucomutase, first 3 domains"/>
    <property type="match status" value="3"/>
</dbReference>
<dbReference type="GO" id="GO:0004614">
    <property type="term" value="F:phosphoglucomutase activity"/>
    <property type="evidence" value="ECO:0007669"/>
    <property type="project" value="UniProtKB-EC"/>
</dbReference>
<dbReference type="Pfam" id="PF02880">
    <property type="entry name" value="PGM_PMM_III"/>
    <property type="match status" value="1"/>
</dbReference>
<dbReference type="GO" id="GO:0004376">
    <property type="term" value="F:GPI mannosyltransferase activity"/>
    <property type="evidence" value="ECO:0007669"/>
    <property type="project" value="InterPro"/>
</dbReference>
<evidence type="ECO:0000313" key="17">
    <source>
        <dbReference type="EMBL" id="CAG8558987.1"/>
    </source>
</evidence>
<feature type="domain" description="Alpha-D-phosphohexomutase alpha/beta/alpha" evidence="16">
    <location>
        <begin position="302"/>
        <end position="404"/>
    </location>
</feature>
<dbReference type="InterPro" id="IPR005845">
    <property type="entry name" value="A-D-PHexomutase_a/b/a-II"/>
</dbReference>
<feature type="transmembrane region" description="Helical" evidence="13">
    <location>
        <begin position="570"/>
        <end position="594"/>
    </location>
</feature>
<evidence type="ECO:0000256" key="13">
    <source>
        <dbReference type="SAM" id="Phobius"/>
    </source>
</evidence>
<dbReference type="PANTHER" id="PTHR22573:SF2">
    <property type="entry name" value="PHOSPHOGLUCOMUTASE"/>
    <property type="match status" value="1"/>
</dbReference>
<feature type="domain" description="Alpha-D-phosphohexomutase alpha/beta/alpha" evidence="14">
    <location>
        <begin position="17"/>
        <end position="158"/>
    </location>
</feature>
<feature type="transmembrane region" description="Helical" evidence="13">
    <location>
        <begin position="792"/>
        <end position="811"/>
    </location>
</feature>
<comment type="catalytic activity">
    <reaction evidence="11">
        <text>alpha-D-glucose 1,6-bisphosphate + L-seryl-[protein] = O-phospho-L-seryl-[protein] + alpha-D-glucose 6-phosphate</text>
        <dbReference type="Rhea" id="RHEA:68752"/>
        <dbReference type="Rhea" id="RHEA-COMP:9863"/>
        <dbReference type="Rhea" id="RHEA-COMP:11604"/>
        <dbReference type="ChEBI" id="CHEBI:29999"/>
        <dbReference type="ChEBI" id="CHEBI:58225"/>
        <dbReference type="ChEBI" id="CHEBI:58392"/>
        <dbReference type="ChEBI" id="CHEBI:83421"/>
    </reaction>
</comment>
<evidence type="ECO:0000256" key="5">
    <source>
        <dbReference type="ARBA" id="ARBA00022526"/>
    </source>
</evidence>
<dbReference type="AlphaFoldDB" id="A0A9N9FVE4"/>
<keyword evidence="13" id="KW-0472">Membrane</keyword>
<dbReference type="PANTHER" id="PTHR22573">
    <property type="entry name" value="PHOSPHOHEXOMUTASE FAMILY MEMBER"/>
    <property type="match status" value="1"/>
</dbReference>
<protein>
    <recommendedName>
        <fullName evidence="4">phosphoglucomutase (alpha-D-glucose-1,6-bisphosphate-dependent)</fullName>
        <ecNumber evidence="4">5.4.2.2</ecNumber>
    </recommendedName>
</protein>
<dbReference type="NCBIfam" id="NF005737">
    <property type="entry name" value="PRK07564.1-1"/>
    <property type="match status" value="1"/>
</dbReference>
<dbReference type="OrthoDB" id="2291at2759"/>
<evidence type="ECO:0000256" key="3">
    <source>
        <dbReference type="ARBA" id="ARBA00010231"/>
    </source>
</evidence>
<dbReference type="GO" id="GO:0000287">
    <property type="term" value="F:magnesium ion binding"/>
    <property type="evidence" value="ECO:0007669"/>
    <property type="project" value="InterPro"/>
</dbReference>
<evidence type="ECO:0000259" key="16">
    <source>
        <dbReference type="Pfam" id="PF02880"/>
    </source>
</evidence>
<accession>A0A9N9FVE4</accession>
<keyword evidence="13" id="KW-1133">Transmembrane helix</keyword>
<keyword evidence="5" id="KW-0313">Glucose metabolism</keyword>
<dbReference type="SUPFAM" id="SSF55957">
    <property type="entry name" value="Phosphoglucomutase, C-terminal domain"/>
    <property type="match status" value="1"/>
</dbReference>
<keyword evidence="18" id="KW-1185">Reference proteome</keyword>
<dbReference type="InterPro" id="IPR005841">
    <property type="entry name" value="Alpha-D-phosphohexomutase_SF"/>
</dbReference>
<gene>
    <name evidence="17" type="ORF">ALEPTO_LOCUS6257</name>
</gene>
<feature type="transmembrane region" description="Helical" evidence="13">
    <location>
        <begin position="924"/>
        <end position="942"/>
    </location>
</feature>
<dbReference type="InterPro" id="IPR036900">
    <property type="entry name" value="A-D-PHexomutase_C_sf"/>
</dbReference>
<dbReference type="GO" id="GO:0051751">
    <property type="term" value="F:alpha-1,4-mannosyltransferase activity"/>
    <property type="evidence" value="ECO:0007669"/>
    <property type="project" value="InterPro"/>
</dbReference>